<accession>A0A0A0ECA0</accession>
<evidence type="ECO:0000313" key="2">
    <source>
        <dbReference type="Proteomes" id="UP000030004"/>
    </source>
</evidence>
<name>A0A0A0ECA0_9RHOB</name>
<keyword evidence="2" id="KW-1185">Reference proteome</keyword>
<dbReference type="Proteomes" id="UP000030004">
    <property type="component" value="Unassembled WGS sequence"/>
</dbReference>
<dbReference type="InterPro" id="IPR035437">
    <property type="entry name" value="SNase_OB-fold_sf"/>
</dbReference>
<dbReference type="eggNOG" id="COG1525">
    <property type="taxonomic scope" value="Bacteria"/>
</dbReference>
<sequence>MAHNVTRFYRGARRHPKWDMGTPPGRRPPRRGGSARLVKWLIFGAVFVLAGLPAVDAVNGAIKTEGTCKVVRVIDGDTVDLWCGGAELDRARLTGFDTAEIFSPQCLSERVTGLRGLWALKVELLTASTIRVSGDRRDRYDRRLVALRVDGTPLATRMIDRGVARAYSGGRRAPWCS</sequence>
<dbReference type="RefSeq" id="WP_043749533.1">
    <property type="nucleotide sequence ID" value="NZ_AQQX01000004.1"/>
</dbReference>
<evidence type="ECO:0000313" key="1">
    <source>
        <dbReference type="EMBL" id="KGM48581.1"/>
    </source>
</evidence>
<dbReference type="AlphaFoldDB" id="A0A0A0ECA0"/>
<proteinExistence type="predicted"/>
<reference evidence="1 2" key="1">
    <citation type="journal article" date="2015" name="Antonie Van Leeuwenhoek">
        <title>Pseudooceanicola atlanticus gen. nov. sp. nov., isolated from surface seawater of the Atlantic Ocean and reclassification of Oceanicola batsensis, Oceanicola marinus, Oceanicola nitratireducens, Oceanicola nanhaiensis, Oceanicola antarcticus and Oceanicola flagellatus, as Pseudooceanicola batsensis comb. nov., Pseudooceanicola marinus comb. nov., Pseudooceanicola nitratireducens comb. nov., Pseudooceanicola nanhaiensis comb. nov., Pseudooceanicola antarcticus comb. nov., and Pseudooceanicola flagellatus comb. nov.</title>
        <authorList>
            <person name="Lai Q."/>
            <person name="Li G."/>
            <person name="Liu X."/>
            <person name="Du Y."/>
            <person name="Sun F."/>
            <person name="Shao Z."/>
        </authorList>
    </citation>
    <scope>NUCLEOTIDE SEQUENCE [LARGE SCALE GENOMIC DNA]</scope>
    <source>
        <strain evidence="1 2">22II-s11g</strain>
    </source>
</reference>
<dbReference type="EMBL" id="AQQX01000004">
    <property type="protein sequence ID" value="KGM48581.1"/>
    <property type="molecule type" value="Genomic_DNA"/>
</dbReference>
<dbReference type="OrthoDB" id="9792155at2"/>
<gene>
    <name evidence="1" type="ORF">ATO9_13210</name>
</gene>
<evidence type="ECO:0008006" key="3">
    <source>
        <dbReference type="Google" id="ProtNLM"/>
    </source>
</evidence>
<organism evidence="1 2">
    <name type="scientific">Pseudooceanicola atlanticus</name>
    <dbReference type="NCBI Taxonomy" id="1461694"/>
    <lineage>
        <taxon>Bacteria</taxon>
        <taxon>Pseudomonadati</taxon>
        <taxon>Pseudomonadota</taxon>
        <taxon>Alphaproteobacteria</taxon>
        <taxon>Rhodobacterales</taxon>
        <taxon>Paracoccaceae</taxon>
        <taxon>Pseudooceanicola</taxon>
    </lineage>
</organism>
<protein>
    <recommendedName>
        <fullName evidence="3">TNase-like domain-containing protein</fullName>
    </recommendedName>
</protein>
<comment type="caution">
    <text evidence="1">The sequence shown here is derived from an EMBL/GenBank/DDBJ whole genome shotgun (WGS) entry which is preliminary data.</text>
</comment>
<dbReference type="SUPFAM" id="SSF50199">
    <property type="entry name" value="Staphylococcal nuclease"/>
    <property type="match status" value="1"/>
</dbReference>
<dbReference type="STRING" id="1461694.ATO9_13210"/>
<dbReference type="Gene3D" id="2.40.50.90">
    <property type="match status" value="1"/>
</dbReference>